<reference evidence="1" key="1">
    <citation type="submission" date="2019-07" db="EMBL/GenBank/DDBJ databases">
        <title>Genomic Encyclopedia of Type Strains, Phase IV (KMG-IV): sequencing the most valuable type-strain genomes for metagenomic binning, comparative biology and taxonomic classification.</title>
        <authorList>
            <person name="Goeker M."/>
        </authorList>
    </citation>
    <scope>NUCLEOTIDE SEQUENCE</scope>
    <source>
        <strain evidence="1">DSM 44596</strain>
    </source>
</reference>
<dbReference type="AlphaFoldDB" id="A0A652YMG1"/>
<proteinExistence type="predicted"/>
<name>A0A652YMG1_NOCGL</name>
<protein>
    <submittedName>
        <fullName evidence="1">Uncharacterized protein</fullName>
    </submittedName>
</protein>
<organism evidence="1">
    <name type="scientific">Nocardia globerula</name>
    <dbReference type="NCBI Taxonomy" id="1818"/>
    <lineage>
        <taxon>Bacteria</taxon>
        <taxon>Bacillati</taxon>
        <taxon>Actinomycetota</taxon>
        <taxon>Actinomycetes</taxon>
        <taxon>Mycobacteriales</taxon>
        <taxon>Nocardiaceae</taxon>
        <taxon>Nocardia</taxon>
    </lineage>
</organism>
<gene>
    <name evidence="1" type="ORF">FNL38_105210</name>
</gene>
<comment type="caution">
    <text evidence="1">The sequence shown here is derived from an EMBL/GenBank/DDBJ whole genome shotgun (WGS) entry which is preliminary data.</text>
</comment>
<sequence>MTIRVSQPYEQQPFGISPRVPQMPMPAHFRPNLIAAALSCVGIIIGSIGPWTSFLALGSSGIGECGVITLILGIGAAFALTPLLSRGVTPQVKNHCIGPLAGIAVLIVAVGNAACILQRGTEIAGKIIGPSVGWGLWLVVISALVLCITSSTLAQLIRAQATT</sequence>
<dbReference type="EMBL" id="VNIQ01000005">
    <property type="protein sequence ID" value="TYQ03060.1"/>
    <property type="molecule type" value="Genomic_DNA"/>
</dbReference>
<evidence type="ECO:0000313" key="1">
    <source>
        <dbReference type="EMBL" id="TYQ03060.1"/>
    </source>
</evidence>
<accession>A0A652YMG1</accession>